<accession>A0AAU7DA61</accession>
<dbReference type="InterPro" id="IPR006675">
    <property type="entry name" value="HDIG_dom"/>
</dbReference>
<protein>
    <submittedName>
        <fullName evidence="4">HD domain-containing phosphohydrolase</fullName>
    </submittedName>
</protein>
<dbReference type="NCBIfam" id="TIGR00277">
    <property type="entry name" value="HDIG"/>
    <property type="match status" value="1"/>
</dbReference>
<dbReference type="AlphaFoldDB" id="A0AAU7DA61"/>
<gene>
    <name evidence="3" type="ORF">P4G45_03720</name>
    <name evidence="4" type="ORF">P8936_03685</name>
</gene>
<evidence type="ECO:0000313" key="3">
    <source>
        <dbReference type="EMBL" id="XBH10848.1"/>
    </source>
</evidence>
<dbReference type="PROSITE" id="PS51831">
    <property type="entry name" value="HD"/>
    <property type="match status" value="1"/>
</dbReference>
<dbReference type="PROSITE" id="PS51832">
    <property type="entry name" value="HD_GYP"/>
    <property type="match status" value="1"/>
</dbReference>
<dbReference type="InterPro" id="IPR037522">
    <property type="entry name" value="HD_GYP_dom"/>
</dbReference>
<dbReference type="KEGG" id="epl:P4G45_03720"/>
<dbReference type="PANTHER" id="PTHR45228">
    <property type="entry name" value="CYCLIC DI-GMP PHOSPHODIESTERASE TM_0186-RELATED"/>
    <property type="match status" value="1"/>
</dbReference>
<accession>A0AAU7D0T9</accession>
<dbReference type="PANTHER" id="PTHR45228:SF5">
    <property type="entry name" value="CYCLIC DI-GMP PHOSPHODIESTERASE VC_1348-RELATED"/>
    <property type="match status" value="1"/>
</dbReference>
<dbReference type="Gene3D" id="1.10.3210.10">
    <property type="entry name" value="Hypothetical protein af1432"/>
    <property type="match status" value="2"/>
</dbReference>
<dbReference type="SMART" id="SM00471">
    <property type="entry name" value="HDc"/>
    <property type="match status" value="1"/>
</dbReference>
<dbReference type="InterPro" id="IPR006674">
    <property type="entry name" value="HD_domain"/>
</dbReference>
<organism evidence="4">
    <name type="scientific">Edaphobacter paludis</name>
    <dbReference type="NCBI Taxonomy" id="3035702"/>
    <lineage>
        <taxon>Bacteria</taxon>
        <taxon>Pseudomonadati</taxon>
        <taxon>Acidobacteriota</taxon>
        <taxon>Terriglobia</taxon>
        <taxon>Terriglobales</taxon>
        <taxon>Acidobacteriaceae</taxon>
        <taxon>Edaphobacter</taxon>
    </lineage>
</organism>
<feature type="domain" description="HD-GYP" evidence="2">
    <location>
        <begin position="279"/>
        <end position="474"/>
    </location>
</feature>
<dbReference type="RefSeq" id="WP_348268339.1">
    <property type="nucleotide sequence ID" value="NZ_CP121194.1"/>
</dbReference>
<evidence type="ECO:0000313" key="4">
    <source>
        <dbReference type="EMBL" id="XBH14276.1"/>
    </source>
</evidence>
<dbReference type="InterPro" id="IPR003607">
    <property type="entry name" value="HD/PDEase_dom"/>
</dbReference>
<dbReference type="EMBL" id="CP121194">
    <property type="protein sequence ID" value="XBH10848.1"/>
    <property type="molecule type" value="Genomic_DNA"/>
</dbReference>
<dbReference type="InterPro" id="IPR052020">
    <property type="entry name" value="Cyclic_di-GMP/3'3'-cGAMP_PDE"/>
</dbReference>
<dbReference type="EMBL" id="CP121195">
    <property type="protein sequence ID" value="XBH14276.1"/>
    <property type="molecule type" value="Genomic_DNA"/>
</dbReference>
<dbReference type="Pfam" id="PF13487">
    <property type="entry name" value="HD_5"/>
    <property type="match status" value="2"/>
</dbReference>
<feature type="domain" description="HD" evidence="1">
    <location>
        <begin position="301"/>
        <end position="423"/>
    </location>
</feature>
<name>A0AAU7DA61_9BACT</name>
<evidence type="ECO:0000259" key="2">
    <source>
        <dbReference type="PROSITE" id="PS51832"/>
    </source>
</evidence>
<evidence type="ECO:0000259" key="1">
    <source>
        <dbReference type="PROSITE" id="PS51831"/>
    </source>
</evidence>
<reference evidence="4" key="1">
    <citation type="submission" date="2023-03" db="EMBL/GenBank/DDBJ databases">
        <title>Edaphobacter sp.</title>
        <authorList>
            <person name="Huber K.J."/>
            <person name="Papendorf J."/>
            <person name="Pilke C."/>
            <person name="Bunk B."/>
            <person name="Sproeer C."/>
            <person name="Pester M."/>
        </authorList>
    </citation>
    <scope>NUCLEOTIDE SEQUENCE</scope>
    <source>
        <strain evidence="3">DSM 109919</strain>
        <strain evidence="4">DSM 109920</strain>
    </source>
</reference>
<dbReference type="SUPFAM" id="SSF109604">
    <property type="entry name" value="HD-domain/PDEase-like"/>
    <property type="match status" value="2"/>
</dbReference>
<sequence>MIQTSSTFLQDSQYLDGSISLSEVISALSFALDLTEGAVQGHALRSCLLGMRIAEEAQLPSNLRSSLYYALLLKDVGCSSNATRLCQIVGGDDRAVKAGVKFEDWTKPHKPSLSTLRLLWSKVLPEAGHAARAARIVRIGVTQHKNNEEMIKLRCDRGASIVTKLGMGRSAAEAVRSLDEHWNGSGYPRRAKGEQIPLLARICAVAQHLDVFFTGRGAEAAIQTLQERSGTWFDPELVRAATSLHRRDALWDNCSANESPEDTRRAALDLDPARRQQLGATQIDLICEAFAEVVDAKSHFTFCHSIGVADAAFAIARKIGLSEDRVQMVRRAALLHDIGKLSVSNSILDKQGKLTEEEWKSVYEHPGLSRRILERVGPLQEVAVIAGEHHEKLDGTGYPNRLRAQDLSLESRIIAVADVYGSLSEDRPYRAALELDQIVSIMGKLIPYKLDSDCFDALLSAVSGQREVVALPSMYSGGHPPVSTQTRPINTARWAV</sequence>
<dbReference type="CDD" id="cd00077">
    <property type="entry name" value="HDc"/>
    <property type="match status" value="1"/>
</dbReference>
<proteinExistence type="predicted"/>